<dbReference type="EMBL" id="JAINUF010000011">
    <property type="protein sequence ID" value="KAJ8346470.1"/>
    <property type="molecule type" value="Genomic_DNA"/>
</dbReference>
<dbReference type="GO" id="GO:0004519">
    <property type="term" value="F:endonuclease activity"/>
    <property type="evidence" value="ECO:0007669"/>
    <property type="project" value="UniProtKB-KW"/>
</dbReference>
<dbReference type="InterPro" id="IPR041577">
    <property type="entry name" value="RT_RNaseH_2"/>
</dbReference>
<dbReference type="AlphaFoldDB" id="A0A9Q1EWQ4"/>
<keyword evidence="4" id="KW-0255">Endonuclease</keyword>
<dbReference type="Proteomes" id="UP001152622">
    <property type="component" value="Chromosome 11"/>
</dbReference>
<evidence type="ECO:0000313" key="7">
    <source>
        <dbReference type="EMBL" id="KAJ8346470.1"/>
    </source>
</evidence>
<keyword evidence="3" id="KW-0540">Nuclease</keyword>
<dbReference type="Gene3D" id="3.30.70.270">
    <property type="match status" value="1"/>
</dbReference>
<dbReference type="FunFam" id="3.30.70.270:FF:000045">
    <property type="entry name" value="Transposon Tf2-7 polyprotein"/>
    <property type="match status" value="1"/>
</dbReference>
<proteinExistence type="predicted"/>
<dbReference type="InterPro" id="IPR043502">
    <property type="entry name" value="DNA/RNA_pol_sf"/>
</dbReference>
<organism evidence="7 8">
    <name type="scientific">Synaphobranchus kaupii</name>
    <name type="common">Kaup's arrowtooth eel</name>
    <dbReference type="NCBI Taxonomy" id="118154"/>
    <lineage>
        <taxon>Eukaryota</taxon>
        <taxon>Metazoa</taxon>
        <taxon>Chordata</taxon>
        <taxon>Craniata</taxon>
        <taxon>Vertebrata</taxon>
        <taxon>Euteleostomi</taxon>
        <taxon>Actinopterygii</taxon>
        <taxon>Neopterygii</taxon>
        <taxon>Teleostei</taxon>
        <taxon>Anguilliformes</taxon>
        <taxon>Synaphobranchidae</taxon>
        <taxon>Synaphobranchus</taxon>
    </lineage>
</organism>
<comment type="caution">
    <text evidence="7">The sequence shown here is derived from an EMBL/GenBank/DDBJ whole genome shotgun (WGS) entry which is preliminary data.</text>
</comment>
<dbReference type="PANTHER" id="PTHR37984">
    <property type="entry name" value="PROTEIN CBG26694"/>
    <property type="match status" value="1"/>
</dbReference>
<feature type="domain" description="Reverse transcriptase/retrotransposon-derived protein RNase H-like" evidence="6">
    <location>
        <begin position="278"/>
        <end position="350"/>
    </location>
</feature>
<keyword evidence="8" id="KW-1185">Reference proteome</keyword>
<dbReference type="GO" id="GO:0016779">
    <property type="term" value="F:nucleotidyltransferase activity"/>
    <property type="evidence" value="ECO:0007669"/>
    <property type="project" value="UniProtKB-KW"/>
</dbReference>
<evidence type="ECO:0000256" key="4">
    <source>
        <dbReference type="ARBA" id="ARBA00022759"/>
    </source>
</evidence>
<evidence type="ECO:0000256" key="1">
    <source>
        <dbReference type="ARBA" id="ARBA00022679"/>
    </source>
</evidence>
<dbReference type="PANTHER" id="PTHR37984:SF5">
    <property type="entry name" value="PROTEIN NYNRIN-LIKE"/>
    <property type="match status" value="1"/>
</dbReference>
<reference evidence="7" key="1">
    <citation type="journal article" date="2023" name="Science">
        <title>Genome structures resolve the early diversification of teleost fishes.</title>
        <authorList>
            <person name="Parey E."/>
            <person name="Louis A."/>
            <person name="Montfort J."/>
            <person name="Bouchez O."/>
            <person name="Roques C."/>
            <person name="Iampietro C."/>
            <person name="Lluch J."/>
            <person name="Castinel A."/>
            <person name="Donnadieu C."/>
            <person name="Desvignes T."/>
            <person name="Floi Bucao C."/>
            <person name="Jouanno E."/>
            <person name="Wen M."/>
            <person name="Mejri S."/>
            <person name="Dirks R."/>
            <person name="Jansen H."/>
            <person name="Henkel C."/>
            <person name="Chen W.J."/>
            <person name="Zahm M."/>
            <person name="Cabau C."/>
            <person name="Klopp C."/>
            <person name="Thompson A.W."/>
            <person name="Robinson-Rechavi M."/>
            <person name="Braasch I."/>
            <person name="Lecointre G."/>
            <person name="Bobe J."/>
            <person name="Postlethwait J.H."/>
            <person name="Berthelot C."/>
            <person name="Roest Crollius H."/>
            <person name="Guiguen Y."/>
        </authorList>
    </citation>
    <scope>NUCLEOTIDE SEQUENCE</scope>
    <source>
        <strain evidence="7">WJC10195</strain>
    </source>
</reference>
<dbReference type="Pfam" id="PF17919">
    <property type="entry name" value="RT_RNaseH_2"/>
    <property type="match status" value="1"/>
</dbReference>
<protein>
    <recommendedName>
        <fullName evidence="6">Reverse transcriptase/retrotransposon-derived protein RNase H-like domain-containing protein</fullName>
    </recommendedName>
</protein>
<dbReference type="SUPFAM" id="SSF56672">
    <property type="entry name" value="DNA/RNA polymerases"/>
    <property type="match status" value="2"/>
</dbReference>
<evidence type="ECO:0000256" key="5">
    <source>
        <dbReference type="ARBA" id="ARBA00023268"/>
    </source>
</evidence>
<dbReference type="OrthoDB" id="8052860at2759"/>
<keyword evidence="1" id="KW-0808">Transferase</keyword>
<gene>
    <name evidence="7" type="ORF">SKAU_G00278710</name>
</gene>
<evidence type="ECO:0000256" key="2">
    <source>
        <dbReference type="ARBA" id="ARBA00022695"/>
    </source>
</evidence>
<name>A0A9Q1EWQ4_SYNKA</name>
<evidence type="ECO:0000256" key="3">
    <source>
        <dbReference type="ARBA" id="ARBA00022722"/>
    </source>
</evidence>
<dbReference type="InterPro" id="IPR021109">
    <property type="entry name" value="Peptidase_aspartic_dom_sf"/>
</dbReference>
<dbReference type="Gene3D" id="2.40.70.10">
    <property type="entry name" value="Acid Proteases"/>
    <property type="match status" value="1"/>
</dbReference>
<accession>A0A9Q1EWQ4</accession>
<evidence type="ECO:0000259" key="6">
    <source>
        <dbReference type="Pfam" id="PF17919"/>
    </source>
</evidence>
<keyword evidence="5" id="KW-0511">Multifunctional enzyme</keyword>
<dbReference type="InterPro" id="IPR050951">
    <property type="entry name" value="Retrovirus_Pol_polyprotein"/>
</dbReference>
<keyword evidence="4" id="KW-0378">Hydrolase</keyword>
<sequence length="351" mass="38561">MAAPRELEQDAIGVEIFTNALADAEVVQKLLEEQPCTLARAYEIAHRSRPPIQPSIAQVLQGIGHEGLAVLGEVTLPVQVGNRVNSVNFIMADTAESTEVILGHPFLHQACAHLDYGCQEITLFGEKATCRPCTLRVVLACPRTTVVKLAHLLQSYGDVFSTGPTDLGRTSLVQHDILTTPVPPVKQPPCRMARDKQTAADQQVQQSLETGVAQPSNSSWAAPIVMIQKVMEWPTPQNVSEVRQFVGLAAYYRRFVENFATIAKPLHELTQKYAHFNWTDECQKAFEELKSRLTSAPVLGYPLDSGELFLNTDASDWGIGAVLSQVQGGKERVLAYGSRRLSATEQNCTTR</sequence>
<dbReference type="InterPro" id="IPR043128">
    <property type="entry name" value="Rev_trsase/Diguanyl_cyclase"/>
</dbReference>
<evidence type="ECO:0000313" key="8">
    <source>
        <dbReference type="Proteomes" id="UP001152622"/>
    </source>
</evidence>
<keyword evidence="2" id="KW-0548">Nucleotidyltransferase</keyword>